<dbReference type="Pfam" id="PF06972">
    <property type="entry name" value="GIP1_N"/>
    <property type="match status" value="1"/>
</dbReference>
<dbReference type="EMBL" id="CM000784">
    <property type="protein sequence ID" value="AQK92430.1"/>
    <property type="molecule type" value="Genomic_DNA"/>
</dbReference>
<feature type="compositionally biased region" description="Polar residues" evidence="1">
    <location>
        <begin position="558"/>
        <end position="569"/>
    </location>
</feature>
<dbReference type="OrthoDB" id="762072at2759"/>
<feature type="compositionally biased region" description="Polar residues" evidence="1">
    <location>
        <begin position="774"/>
        <end position="792"/>
    </location>
</feature>
<evidence type="ECO:0000259" key="2">
    <source>
        <dbReference type="Pfam" id="PF06972"/>
    </source>
</evidence>
<dbReference type="InterPro" id="IPR009719">
    <property type="entry name" value="GIP1_N"/>
</dbReference>
<gene>
    <name evidence="3" type="ORF">ZEAMMB73_Zm00001d009683</name>
</gene>
<feature type="region of interest" description="Disordered" evidence="1">
    <location>
        <begin position="460"/>
        <end position="480"/>
    </location>
</feature>
<feature type="region of interest" description="Disordered" evidence="1">
    <location>
        <begin position="250"/>
        <end position="324"/>
    </location>
</feature>
<feature type="region of interest" description="Disordered" evidence="1">
    <location>
        <begin position="736"/>
        <end position="792"/>
    </location>
</feature>
<evidence type="ECO:0000256" key="1">
    <source>
        <dbReference type="SAM" id="MobiDB-lite"/>
    </source>
</evidence>
<organism evidence="3">
    <name type="scientific">Zea mays</name>
    <name type="common">Maize</name>
    <dbReference type="NCBI Taxonomy" id="4577"/>
    <lineage>
        <taxon>Eukaryota</taxon>
        <taxon>Viridiplantae</taxon>
        <taxon>Streptophyta</taxon>
        <taxon>Embryophyta</taxon>
        <taxon>Tracheophyta</taxon>
        <taxon>Spermatophyta</taxon>
        <taxon>Magnoliopsida</taxon>
        <taxon>Liliopsida</taxon>
        <taxon>Poales</taxon>
        <taxon>Poaceae</taxon>
        <taxon>PACMAD clade</taxon>
        <taxon>Panicoideae</taxon>
        <taxon>Andropogonodae</taxon>
        <taxon>Andropogoneae</taxon>
        <taxon>Tripsacinae</taxon>
        <taxon>Zea</taxon>
    </lineage>
</organism>
<feature type="compositionally biased region" description="Basic and acidic residues" evidence="1">
    <location>
        <begin position="81"/>
        <end position="92"/>
    </location>
</feature>
<feature type="compositionally biased region" description="Low complexity" evidence="1">
    <location>
        <begin position="10"/>
        <end position="26"/>
    </location>
</feature>
<reference evidence="3" key="1">
    <citation type="submission" date="2015-12" db="EMBL/GenBank/DDBJ databases">
        <title>Update maize B73 reference genome by single molecule sequencing technologies.</title>
        <authorList>
            <consortium name="Maize Genome Sequencing Project"/>
            <person name="Ware D."/>
        </authorList>
    </citation>
    <scope>NUCLEOTIDE SEQUENCE</scope>
    <source>
        <tissue evidence="3">Seedling</tissue>
    </source>
</reference>
<dbReference type="InterPro" id="IPR009060">
    <property type="entry name" value="UBA-like_sf"/>
</dbReference>
<dbReference type="PANTHER" id="PTHR46445">
    <property type="entry name" value="RNA POLYMERASE II DEGRADATION FACTOR-LIKE PROTEIN (DUF1296)"/>
    <property type="match status" value="1"/>
</dbReference>
<sequence length="792" mass="83667">MRGGGGRQPSYAASDGADADAAAVPAASRKMVQSLKGILADRSEGEIYATLCDCGMDPDIAVERLISQDTFHEVRRKRDKKKETKVNQETRPRPFQKSIYGGYKAGSDRSGRANSIGGFKGPAKKEPELHASINSSALDVNTSATSETFSATGNVAQADAKNTFQPPSQVKHGWGGVPGRPSMAEIVKMGRPQAKVGSRSVASSIVMPAIGDSAIPNTPNLAPNEYNQTVFASEVGHGAADKLPNVADEVHSVSKDASSLDMLPSAEGTDVEAPSMSANMQGSSTPDANEDDVEKDTNLEEGNTESLTTPGQVSASGKADLNGDVSTTTTQFDHLTLLDGPKLSDENPAVIIPGHLQVSNADCAHLTFGSFVYGTLDASLTTKPLESHGDIVTIPDDDYDQSEGRIHDDESKVTLAPAANEYVTSTSNSNVENLDITSVQQSEVTRSNFLDVTSNTEYNLSSPPDYATSSAALQDSTSQSYLQENRQFQSISPLPSFMQIQNGLMSPAIPPLREFDPAFSLLLTNPPIMHGTTSSSMSSATVSTQPQENANPVGLPNPQLTQSQPSTSIAPGPPLPQHLLHPYAQTTLPLGYASMIGYPSLPPSYAYLPPAAFQQPYMNSGMFLHQAAAAVPNSSVKYPLPQYKSNIALASLPQPGSLLSSYVGGFGTANNMPGNFPLNQSTTSATATLGFDGTVPSHLEDGNQFVCLQQNENPAMWMHGAGSRGMPPLAASTMYGYQGQSHQTGLRQGQLPSQYGSALGQSQPGLGPEHRNPSDSNLSGAAQANQMWPNSY</sequence>
<accession>A0A1D6FL48</accession>
<name>A0A1D6FL48_MAIZE</name>
<feature type="compositionally biased region" description="Polar residues" evidence="1">
    <location>
        <begin position="276"/>
        <end position="287"/>
    </location>
</feature>
<protein>
    <submittedName>
        <fullName evidence="3">Putative DUF1296 domain containing family protein</fullName>
    </submittedName>
</protein>
<dbReference type="AlphaFoldDB" id="A0A1D6FL48"/>
<feature type="compositionally biased region" description="Polar residues" evidence="1">
    <location>
        <begin position="738"/>
        <end position="764"/>
    </location>
</feature>
<feature type="region of interest" description="Disordered" evidence="1">
    <location>
        <begin position="530"/>
        <end position="570"/>
    </location>
</feature>
<feature type="compositionally biased region" description="Polar residues" evidence="1">
    <location>
        <begin position="300"/>
        <end position="315"/>
    </location>
</feature>
<feature type="region of interest" description="Disordered" evidence="1">
    <location>
        <begin position="1"/>
        <end position="26"/>
    </location>
</feature>
<feature type="domain" description="GBF-interacting protein 1 N-terminal" evidence="2">
    <location>
        <begin position="24"/>
        <end position="83"/>
    </location>
</feature>
<dbReference type="SUPFAM" id="SSF46934">
    <property type="entry name" value="UBA-like"/>
    <property type="match status" value="1"/>
</dbReference>
<feature type="compositionally biased region" description="Low complexity" evidence="1">
    <location>
        <begin position="532"/>
        <end position="544"/>
    </location>
</feature>
<proteinExistence type="predicted"/>
<dbReference type="ExpressionAtlas" id="A0A1D6FL48">
    <property type="expression patterns" value="baseline and differential"/>
</dbReference>
<evidence type="ECO:0000313" key="3">
    <source>
        <dbReference type="EMBL" id="AQK92430.1"/>
    </source>
</evidence>
<feature type="region of interest" description="Disordered" evidence="1">
    <location>
        <begin position="72"/>
        <end position="127"/>
    </location>
</feature>
<dbReference type="PANTHER" id="PTHR46445:SF8">
    <property type="entry name" value="OS05G0581800 PROTEIN"/>
    <property type="match status" value="1"/>
</dbReference>